<gene>
    <name evidence="2" type="ORF">PENTCL1PPCAC_24451</name>
</gene>
<keyword evidence="1" id="KW-0472">Membrane</keyword>
<evidence type="ECO:0000313" key="2">
    <source>
        <dbReference type="EMBL" id="GMT02277.1"/>
    </source>
</evidence>
<evidence type="ECO:0008006" key="4">
    <source>
        <dbReference type="Google" id="ProtNLM"/>
    </source>
</evidence>
<feature type="transmembrane region" description="Helical" evidence="1">
    <location>
        <begin position="74"/>
        <end position="96"/>
    </location>
</feature>
<dbReference type="AlphaFoldDB" id="A0AAV5U7A5"/>
<proteinExistence type="predicted"/>
<dbReference type="Proteomes" id="UP001432027">
    <property type="component" value="Unassembled WGS sequence"/>
</dbReference>
<feature type="transmembrane region" description="Helical" evidence="1">
    <location>
        <begin position="6"/>
        <end position="25"/>
    </location>
</feature>
<reference evidence="2" key="1">
    <citation type="submission" date="2023-10" db="EMBL/GenBank/DDBJ databases">
        <title>Genome assembly of Pristionchus species.</title>
        <authorList>
            <person name="Yoshida K."/>
            <person name="Sommer R.J."/>
        </authorList>
    </citation>
    <scope>NUCLEOTIDE SEQUENCE</scope>
    <source>
        <strain evidence="2">RS0144</strain>
    </source>
</reference>
<comment type="caution">
    <text evidence="2">The sequence shown here is derived from an EMBL/GenBank/DDBJ whole genome shotgun (WGS) entry which is preliminary data.</text>
</comment>
<keyword evidence="1" id="KW-1133">Transmembrane helix</keyword>
<accession>A0AAV5U7A5</accession>
<feature type="transmembrane region" description="Helical" evidence="1">
    <location>
        <begin position="32"/>
        <end position="54"/>
    </location>
</feature>
<organism evidence="2 3">
    <name type="scientific">Pristionchus entomophagus</name>
    <dbReference type="NCBI Taxonomy" id="358040"/>
    <lineage>
        <taxon>Eukaryota</taxon>
        <taxon>Metazoa</taxon>
        <taxon>Ecdysozoa</taxon>
        <taxon>Nematoda</taxon>
        <taxon>Chromadorea</taxon>
        <taxon>Rhabditida</taxon>
        <taxon>Rhabditina</taxon>
        <taxon>Diplogasteromorpha</taxon>
        <taxon>Diplogasteroidea</taxon>
        <taxon>Neodiplogasteridae</taxon>
        <taxon>Pristionchus</taxon>
    </lineage>
</organism>
<protein>
    <recommendedName>
        <fullName evidence="4">G protein-coupled receptor</fullName>
    </recommendedName>
</protein>
<keyword evidence="3" id="KW-1185">Reference proteome</keyword>
<keyword evidence="1" id="KW-0812">Transmembrane</keyword>
<dbReference type="EMBL" id="BTSX01000005">
    <property type="protein sequence ID" value="GMT02277.1"/>
    <property type="molecule type" value="Genomic_DNA"/>
</dbReference>
<feature type="transmembrane region" description="Helical" evidence="1">
    <location>
        <begin position="178"/>
        <end position="201"/>
    </location>
</feature>
<feature type="non-terminal residue" evidence="2">
    <location>
        <position position="202"/>
    </location>
</feature>
<feature type="transmembrane region" description="Helical" evidence="1">
    <location>
        <begin position="155"/>
        <end position="172"/>
    </location>
</feature>
<sequence>ELLSCLTHLIVYQLTSYPFMLQFYLAMIKQKIYLIQAGLYAFFVGISRHSSLFIALNRLKAITSLAHKEDFKRFFFVSLILSLILSLTGTINIFVFNRLHLVEMNFGFGDIVIPRTISTGNTLSIIGNVQTAIVSSATVLANFILKIVRNQVEQGLMLSSIVSYLFCTLYQINSLLASYLSIEFCATAQFLFLGLASIIPFW</sequence>
<evidence type="ECO:0000313" key="3">
    <source>
        <dbReference type="Proteomes" id="UP001432027"/>
    </source>
</evidence>
<name>A0AAV5U7A5_9BILA</name>
<evidence type="ECO:0000256" key="1">
    <source>
        <dbReference type="SAM" id="Phobius"/>
    </source>
</evidence>
<feature type="non-terminal residue" evidence="2">
    <location>
        <position position="1"/>
    </location>
</feature>